<organism evidence="3 4">
    <name type="scientific">candidate division TA06 bacterium</name>
    <dbReference type="NCBI Taxonomy" id="2250710"/>
    <lineage>
        <taxon>Bacteria</taxon>
        <taxon>Bacteria division TA06</taxon>
    </lineage>
</organism>
<dbReference type="Pfam" id="PF07676">
    <property type="entry name" value="PD40"/>
    <property type="match status" value="2"/>
</dbReference>
<dbReference type="Gene3D" id="2.120.10.30">
    <property type="entry name" value="TolB, C-terminal domain"/>
    <property type="match status" value="2"/>
</dbReference>
<dbReference type="Proteomes" id="UP000736328">
    <property type="component" value="Unassembled WGS sequence"/>
</dbReference>
<feature type="domain" description="Prolow-density lipoprotein receptor-related protein 1-like beta-propeller" evidence="2">
    <location>
        <begin position="34"/>
        <end position="189"/>
    </location>
</feature>
<evidence type="ECO:0000259" key="2">
    <source>
        <dbReference type="Pfam" id="PF16472"/>
    </source>
</evidence>
<dbReference type="PANTHER" id="PTHR36842:SF1">
    <property type="entry name" value="PROTEIN TOLB"/>
    <property type="match status" value="1"/>
</dbReference>
<dbReference type="InterPro" id="IPR011042">
    <property type="entry name" value="6-blade_b-propeller_TolB-like"/>
</dbReference>
<comment type="caution">
    <text evidence="3">The sequence shown here is derived from an EMBL/GenBank/DDBJ whole genome shotgun (WGS) entry which is preliminary data.</text>
</comment>
<evidence type="ECO:0000256" key="1">
    <source>
        <dbReference type="ARBA" id="ARBA00009820"/>
    </source>
</evidence>
<gene>
    <name evidence="3" type="ORF">HY768_09250</name>
</gene>
<proteinExistence type="inferred from homology"/>
<dbReference type="InterPro" id="IPR032485">
    <property type="entry name" value="LRP1-like_beta_prop"/>
</dbReference>
<feature type="non-terminal residue" evidence="3">
    <location>
        <position position="308"/>
    </location>
</feature>
<evidence type="ECO:0000313" key="3">
    <source>
        <dbReference type="EMBL" id="MBI4727386.1"/>
    </source>
</evidence>
<sequence length="308" mass="34073">MTQLTFNGRNFFPTWSPDGKKIAWSISTGDSIMGLWTMNADSSNKKRLYPYGMMPDWLSNNASIVYIGPSVEGSSTSTSQIWIMDTLGNNKVRITNFNISNRYPKVSPTGTKIVFSSQAEGQGPRVWVVNTDGTNLIKLTETGGDHPAWSPDGTKIVYCNTVDGRLWTMNTDGTNKKQLSNRKDMIVKVTLIIFAVCLAIVGCGCNKTPTNPIDPPPIEPYATTDCDPSWSPNGNTIAYAHHSLSDTPSGIFLINPDGSNKRLFLESVEFQTLWHKPDWSPDGRWLVLCETYSAQIYKIMAPEGDSLT</sequence>
<reference evidence="3" key="1">
    <citation type="submission" date="2020-07" db="EMBL/GenBank/DDBJ databases">
        <title>Huge and variable diversity of episymbiotic CPR bacteria and DPANN archaea in groundwater ecosystems.</title>
        <authorList>
            <person name="He C.Y."/>
            <person name="Keren R."/>
            <person name="Whittaker M."/>
            <person name="Farag I.F."/>
            <person name="Doudna J."/>
            <person name="Cate J.H.D."/>
            <person name="Banfield J.F."/>
        </authorList>
    </citation>
    <scope>NUCLEOTIDE SEQUENCE</scope>
    <source>
        <strain evidence="3">NC_groundwater_1520_Pr4_B-0.1um_53_5</strain>
    </source>
</reference>
<dbReference type="Pfam" id="PF16472">
    <property type="entry name" value="DUF5050"/>
    <property type="match status" value="1"/>
</dbReference>
<evidence type="ECO:0000313" key="4">
    <source>
        <dbReference type="Proteomes" id="UP000736328"/>
    </source>
</evidence>
<dbReference type="EMBL" id="JACQXR010000121">
    <property type="protein sequence ID" value="MBI4727386.1"/>
    <property type="molecule type" value="Genomic_DNA"/>
</dbReference>
<dbReference type="PANTHER" id="PTHR36842">
    <property type="entry name" value="PROTEIN TOLB HOMOLOG"/>
    <property type="match status" value="1"/>
</dbReference>
<comment type="similarity">
    <text evidence="1">Belongs to the TolB family.</text>
</comment>
<protein>
    <submittedName>
        <fullName evidence="3">PD40 domain-containing protein</fullName>
    </submittedName>
</protein>
<name>A0A933MLD7_UNCT6</name>
<accession>A0A933MLD7</accession>
<dbReference type="AlphaFoldDB" id="A0A933MLD7"/>
<dbReference type="SUPFAM" id="SSF82171">
    <property type="entry name" value="DPP6 N-terminal domain-like"/>
    <property type="match status" value="1"/>
</dbReference>
<dbReference type="InterPro" id="IPR011659">
    <property type="entry name" value="WD40"/>
</dbReference>